<dbReference type="GO" id="GO:0030198">
    <property type="term" value="P:extracellular matrix organization"/>
    <property type="evidence" value="ECO:0007669"/>
    <property type="project" value="TreeGrafter"/>
</dbReference>
<feature type="binding site" evidence="9">
    <location>
        <position position="207"/>
    </location>
    <ligand>
        <name>Zn(2+)</name>
        <dbReference type="ChEBI" id="CHEBI:29105"/>
        <label>2</label>
        <note>catalytic</note>
    </ligand>
</feature>
<dbReference type="STRING" id="225359.A0A2S4PK73"/>
<evidence type="ECO:0000259" key="11">
    <source>
        <dbReference type="SMART" id="SM00235"/>
    </source>
</evidence>
<keyword evidence="7" id="KW-0482">Metalloprotease</keyword>
<keyword evidence="3 9" id="KW-0479">Metal-binding</keyword>
<dbReference type="PRINTS" id="PR00138">
    <property type="entry name" value="MATRIXIN"/>
</dbReference>
<keyword evidence="4 10" id="KW-0732">Signal</keyword>
<feature type="binding site" evidence="9">
    <location>
        <position position="215"/>
    </location>
    <ligand>
        <name>Zn(2+)</name>
        <dbReference type="ChEBI" id="CHEBI:29105"/>
        <label>2</label>
        <note>catalytic</note>
    </ligand>
</feature>
<keyword evidence="2" id="KW-0645">Protease</keyword>
<comment type="cofactor">
    <cofactor evidence="9">
        <name>Ca(2+)</name>
        <dbReference type="ChEBI" id="CHEBI:29108"/>
    </cofactor>
    <text evidence="9">Can bind about 5 Ca(2+) ions per subunit.</text>
</comment>
<reference evidence="12 13" key="1">
    <citation type="submission" date="2017-10" db="EMBL/GenBank/DDBJ databases">
        <title>Development of genomic resources for the powdery mildew, Erysiphe pulchra.</title>
        <authorList>
            <person name="Wadl P.A."/>
            <person name="Mack B.M."/>
            <person name="Moore G."/>
            <person name="Beltz S.B."/>
        </authorList>
    </citation>
    <scope>NUCLEOTIDE SEQUENCE [LARGE SCALE GENOMIC DNA]</scope>
    <source>
        <strain evidence="12">Cflorida</strain>
    </source>
</reference>
<organism evidence="12 13">
    <name type="scientific">Erysiphe pulchra</name>
    <dbReference type="NCBI Taxonomy" id="225359"/>
    <lineage>
        <taxon>Eukaryota</taxon>
        <taxon>Fungi</taxon>
        <taxon>Dikarya</taxon>
        <taxon>Ascomycota</taxon>
        <taxon>Pezizomycotina</taxon>
        <taxon>Leotiomycetes</taxon>
        <taxon>Erysiphales</taxon>
        <taxon>Erysiphaceae</taxon>
        <taxon>Erysiphe</taxon>
    </lineage>
</organism>
<accession>A0A2S4PK73</accession>
<feature type="binding site" evidence="9">
    <location>
        <position position="197"/>
    </location>
    <ligand>
        <name>Zn(2+)</name>
        <dbReference type="ChEBI" id="CHEBI:29105"/>
        <label>2</label>
        <note>catalytic</note>
    </ligand>
</feature>
<evidence type="ECO:0000313" key="13">
    <source>
        <dbReference type="Proteomes" id="UP000237438"/>
    </source>
</evidence>
<name>A0A2S4PK73_9PEZI</name>
<keyword evidence="13" id="KW-1185">Reference proteome</keyword>
<dbReference type="SMART" id="SM00235">
    <property type="entry name" value="ZnMc"/>
    <property type="match status" value="1"/>
</dbReference>
<comment type="similarity">
    <text evidence="1">Belongs to the peptidase M10A family.</text>
</comment>
<dbReference type="InterPro" id="IPR021190">
    <property type="entry name" value="Pept_M10A"/>
</dbReference>
<dbReference type="AlphaFoldDB" id="A0A2S4PK73"/>
<dbReference type="GO" id="GO:0030574">
    <property type="term" value="P:collagen catabolic process"/>
    <property type="evidence" value="ECO:0007669"/>
    <property type="project" value="TreeGrafter"/>
</dbReference>
<evidence type="ECO:0000256" key="8">
    <source>
        <dbReference type="PIRSR" id="PIRSR621190-1"/>
    </source>
</evidence>
<dbReference type="SMR" id="A0A2S4PK73"/>
<evidence type="ECO:0000256" key="6">
    <source>
        <dbReference type="ARBA" id="ARBA00022833"/>
    </source>
</evidence>
<gene>
    <name evidence="12" type="ORF">EPUL_006103</name>
</gene>
<feature type="non-terminal residue" evidence="12">
    <location>
        <position position="280"/>
    </location>
</feature>
<keyword evidence="5" id="KW-0378">Hydrolase</keyword>
<evidence type="ECO:0000256" key="1">
    <source>
        <dbReference type="ARBA" id="ARBA00010370"/>
    </source>
</evidence>
<feature type="binding site" description="in inhibited form" evidence="9">
    <location>
        <position position="80"/>
    </location>
    <ligand>
        <name>Zn(2+)</name>
        <dbReference type="ChEBI" id="CHEBI:29105"/>
        <label>2</label>
        <note>catalytic</note>
    </ligand>
</feature>
<feature type="binding site" evidence="9">
    <location>
        <position position="150"/>
    </location>
    <ligand>
        <name>Ca(2+)</name>
        <dbReference type="ChEBI" id="CHEBI:29108"/>
        <label>3</label>
    </ligand>
</feature>
<evidence type="ECO:0000256" key="10">
    <source>
        <dbReference type="SAM" id="SignalP"/>
    </source>
</evidence>
<feature type="chain" id="PRO_5015448409" description="Peptidase metallopeptidase domain-containing protein" evidence="10">
    <location>
        <begin position="19"/>
        <end position="280"/>
    </location>
</feature>
<feature type="binding site" evidence="9">
    <location>
        <position position="175"/>
    </location>
    <ligand>
        <name>Ca(2+)</name>
        <dbReference type="ChEBI" id="CHEBI:29108"/>
        <label>1</label>
    </ligand>
</feature>
<dbReference type="EMBL" id="PEDP01002839">
    <property type="protein sequence ID" value="POS82436.1"/>
    <property type="molecule type" value="Genomic_DNA"/>
</dbReference>
<dbReference type="InterPro" id="IPR024079">
    <property type="entry name" value="MetalloPept_cat_dom_sf"/>
</dbReference>
<feature type="binding site" evidence="9">
    <location>
        <position position="170"/>
    </location>
    <ligand>
        <name>Zn(2+)</name>
        <dbReference type="ChEBI" id="CHEBI:29105"/>
        <label>1</label>
    </ligand>
</feature>
<dbReference type="GO" id="GO:0004222">
    <property type="term" value="F:metalloendopeptidase activity"/>
    <property type="evidence" value="ECO:0007669"/>
    <property type="project" value="InterPro"/>
</dbReference>
<dbReference type="PANTHER" id="PTHR10201:SF291">
    <property type="entry name" value="MATRIX METALLOPROTEINASE 1, ISOFORM C-RELATED"/>
    <property type="match status" value="1"/>
</dbReference>
<dbReference type="GO" id="GO:0031012">
    <property type="term" value="C:extracellular matrix"/>
    <property type="evidence" value="ECO:0007669"/>
    <property type="project" value="InterPro"/>
</dbReference>
<feature type="binding site" evidence="9">
    <location>
        <position position="201"/>
    </location>
    <ligand>
        <name>Zn(2+)</name>
        <dbReference type="ChEBI" id="CHEBI:29105"/>
        <label>2</label>
        <note>catalytic</note>
    </ligand>
</feature>
<feature type="binding site" evidence="9">
    <location>
        <position position="172"/>
    </location>
    <ligand>
        <name>Ca(2+)</name>
        <dbReference type="ChEBI" id="CHEBI:29108"/>
        <label>3</label>
    </ligand>
</feature>
<dbReference type="InterPro" id="IPR001818">
    <property type="entry name" value="Pept_M10_metallopeptidase"/>
</dbReference>
<evidence type="ECO:0000313" key="12">
    <source>
        <dbReference type="EMBL" id="POS82436.1"/>
    </source>
</evidence>
<keyword evidence="9" id="KW-0106">Calcium</keyword>
<dbReference type="GO" id="GO:0006508">
    <property type="term" value="P:proteolysis"/>
    <property type="evidence" value="ECO:0007669"/>
    <property type="project" value="UniProtKB-KW"/>
</dbReference>
<feature type="domain" description="Peptidase metallopeptidase" evidence="11">
    <location>
        <begin position="91"/>
        <end position="243"/>
    </location>
</feature>
<proteinExistence type="inferred from homology"/>
<feature type="binding site" evidence="9">
    <location>
        <position position="175"/>
    </location>
    <ligand>
        <name>Ca(2+)</name>
        <dbReference type="ChEBI" id="CHEBI:29108"/>
        <label>3</label>
    </ligand>
</feature>
<evidence type="ECO:0000256" key="4">
    <source>
        <dbReference type="ARBA" id="ARBA00022729"/>
    </source>
</evidence>
<evidence type="ECO:0000256" key="2">
    <source>
        <dbReference type="ARBA" id="ARBA00022670"/>
    </source>
</evidence>
<keyword evidence="6 9" id="KW-0862">Zinc</keyword>
<dbReference type="PANTHER" id="PTHR10201">
    <property type="entry name" value="MATRIX METALLOPROTEINASE"/>
    <property type="match status" value="1"/>
</dbReference>
<dbReference type="SUPFAM" id="SSF47090">
    <property type="entry name" value="PGBD-like"/>
    <property type="match status" value="1"/>
</dbReference>
<evidence type="ECO:0000256" key="3">
    <source>
        <dbReference type="ARBA" id="ARBA00022723"/>
    </source>
</evidence>
<sequence>MFLTAFLISLVSFHFASSNDEMEIATIYLTKYGYLIQNNHSETESITLTESILKFQEYFKLSETGTLNMETIKLMKKPRCGVSDFFQSYKTRNKWMKKQIKWKFLRGNQDDEDMASKAFEIWDVNSGFSGKHNMTKNCDGNHECKFSFDGPGTVLGHAYFPDNDQCIEIHLDDDEKWFKKLGSPTSGFTSLYFVLIHEIGHALGLSHSTDNNAIMNPYYSGDEIKNNILPQDDLNAIQSLYGFQNNPTTQSTIRTTQTTMKTTGITQKPVESYIKPNLCE</sequence>
<feature type="active site" evidence="8">
    <location>
        <position position="198"/>
    </location>
</feature>
<feature type="signal peptide" evidence="10">
    <location>
        <begin position="1"/>
        <end position="18"/>
    </location>
</feature>
<dbReference type="Pfam" id="PF00413">
    <property type="entry name" value="Peptidase_M10"/>
    <property type="match status" value="1"/>
</dbReference>
<comment type="cofactor">
    <cofactor evidence="9">
        <name>Zn(2+)</name>
        <dbReference type="ChEBI" id="CHEBI:29105"/>
    </cofactor>
    <text evidence="9">Binds 2 Zn(2+) ions per subunit.</text>
</comment>
<feature type="binding site" evidence="9">
    <location>
        <position position="110"/>
    </location>
    <ligand>
        <name>Ca(2+)</name>
        <dbReference type="ChEBI" id="CHEBI:29108"/>
        <label>1</label>
    </ligand>
</feature>
<feature type="binding site" evidence="9">
    <location>
        <position position="149"/>
    </location>
    <ligand>
        <name>Ca(2+)</name>
        <dbReference type="ChEBI" id="CHEBI:29108"/>
        <label>3</label>
    </ligand>
</feature>
<feature type="binding site" evidence="9">
    <location>
        <position position="142"/>
    </location>
    <ligand>
        <name>Zn(2+)</name>
        <dbReference type="ChEBI" id="CHEBI:29105"/>
        <label>1</label>
    </ligand>
</feature>
<evidence type="ECO:0000256" key="7">
    <source>
        <dbReference type="ARBA" id="ARBA00023049"/>
    </source>
</evidence>
<feature type="binding site" evidence="9">
    <location>
        <position position="173"/>
    </location>
    <ligand>
        <name>Ca(2+)</name>
        <dbReference type="ChEBI" id="CHEBI:29108"/>
        <label>1</label>
    </ligand>
</feature>
<dbReference type="InterPro" id="IPR006026">
    <property type="entry name" value="Peptidase_Metallo"/>
</dbReference>
<protein>
    <recommendedName>
        <fullName evidence="11">Peptidase metallopeptidase domain-containing protein</fullName>
    </recommendedName>
</protein>
<dbReference type="Gene3D" id="3.40.390.10">
    <property type="entry name" value="Collagenase (Catalytic Domain)"/>
    <property type="match status" value="1"/>
</dbReference>
<dbReference type="GO" id="GO:0008270">
    <property type="term" value="F:zinc ion binding"/>
    <property type="evidence" value="ECO:0007669"/>
    <property type="project" value="InterPro"/>
</dbReference>
<evidence type="ECO:0000256" key="5">
    <source>
        <dbReference type="ARBA" id="ARBA00022801"/>
    </source>
</evidence>
<feature type="binding site" evidence="9">
    <location>
        <position position="157"/>
    </location>
    <ligand>
        <name>Zn(2+)</name>
        <dbReference type="ChEBI" id="CHEBI:29105"/>
        <label>1</label>
    </ligand>
</feature>
<dbReference type="InterPro" id="IPR036365">
    <property type="entry name" value="PGBD-like_sf"/>
</dbReference>
<dbReference type="OrthoDB" id="65569at2759"/>
<evidence type="ECO:0000256" key="9">
    <source>
        <dbReference type="PIRSR" id="PIRSR621190-2"/>
    </source>
</evidence>
<comment type="caution">
    <text evidence="12">The sequence shown here is derived from an EMBL/GenBank/DDBJ whole genome shotgun (WGS) entry which is preliminary data.</text>
</comment>
<dbReference type="Proteomes" id="UP000237438">
    <property type="component" value="Unassembled WGS sequence"/>
</dbReference>
<dbReference type="SUPFAM" id="SSF55486">
    <property type="entry name" value="Metalloproteases ('zincins'), catalytic domain"/>
    <property type="match status" value="1"/>
</dbReference>